<keyword evidence="5" id="KW-0732">Signal</keyword>
<evidence type="ECO:0000256" key="11">
    <source>
        <dbReference type="ARBA" id="ARBA00023242"/>
    </source>
</evidence>
<evidence type="ECO:0000256" key="5">
    <source>
        <dbReference type="ARBA" id="ARBA00022729"/>
    </source>
</evidence>
<dbReference type="InterPro" id="IPR015418">
    <property type="entry name" value="Eaf6"/>
</dbReference>
<feature type="domain" description="Peptidase S9 prolyl oligopeptidase catalytic" evidence="13">
    <location>
        <begin position="107"/>
        <end position="213"/>
    </location>
</feature>
<dbReference type="InterPro" id="IPR001375">
    <property type="entry name" value="Peptidase_S9_cat"/>
</dbReference>
<dbReference type="PANTHER" id="PTHR42776:SF13">
    <property type="entry name" value="DIPEPTIDYL-PEPTIDASE 5"/>
    <property type="match status" value="1"/>
</dbReference>
<dbReference type="GO" id="GO:0006508">
    <property type="term" value="P:proteolysis"/>
    <property type="evidence" value="ECO:0007669"/>
    <property type="project" value="InterPro"/>
</dbReference>
<evidence type="ECO:0000256" key="6">
    <source>
        <dbReference type="ARBA" id="ARBA00022801"/>
    </source>
</evidence>
<keyword evidence="10" id="KW-0804">Transcription</keyword>
<dbReference type="AlphaFoldDB" id="A0A8I2ZPW5"/>
<dbReference type="Pfam" id="PF00326">
    <property type="entry name" value="Peptidase_S9"/>
    <property type="match status" value="1"/>
</dbReference>
<dbReference type="GO" id="GO:0005634">
    <property type="term" value="C:nucleus"/>
    <property type="evidence" value="ECO:0007669"/>
    <property type="project" value="UniProtKB-SubCell"/>
</dbReference>
<dbReference type="GO" id="GO:0006325">
    <property type="term" value="P:chromatin organization"/>
    <property type="evidence" value="ECO:0007669"/>
    <property type="project" value="UniProtKB-KW"/>
</dbReference>
<comment type="caution">
    <text evidence="14">The sequence shown here is derived from an EMBL/GenBank/DDBJ whole genome shotgun (WGS) entry which is preliminary data.</text>
</comment>
<protein>
    <recommendedName>
        <fullName evidence="4">Chromatin modification-related protein EAF6</fullName>
    </recommendedName>
    <alternativeName>
        <fullName evidence="12">Dipeptidyl-peptidase V</fullName>
    </alternativeName>
</protein>
<evidence type="ECO:0000259" key="13">
    <source>
        <dbReference type="Pfam" id="PF00326"/>
    </source>
</evidence>
<evidence type="ECO:0000313" key="14">
    <source>
        <dbReference type="EMBL" id="KAG7134210.1"/>
    </source>
</evidence>
<comment type="subcellular location">
    <subcellularLocation>
        <location evidence="1">Nucleus</location>
    </subcellularLocation>
</comment>
<dbReference type="EMBL" id="JAEMWZ010000144">
    <property type="protein sequence ID" value="KAG7134210.1"/>
    <property type="molecule type" value="Genomic_DNA"/>
</dbReference>
<organism evidence="14 15">
    <name type="scientific">Verticillium longisporum</name>
    <name type="common">Verticillium dahliae var. longisporum</name>
    <dbReference type="NCBI Taxonomy" id="100787"/>
    <lineage>
        <taxon>Eukaryota</taxon>
        <taxon>Fungi</taxon>
        <taxon>Dikarya</taxon>
        <taxon>Ascomycota</taxon>
        <taxon>Pezizomycotina</taxon>
        <taxon>Sordariomycetes</taxon>
        <taxon>Hypocreomycetidae</taxon>
        <taxon>Glomerellales</taxon>
        <taxon>Plectosphaerellaceae</taxon>
        <taxon>Verticillium</taxon>
    </lineage>
</organism>
<evidence type="ECO:0000256" key="3">
    <source>
        <dbReference type="ARBA" id="ARBA00010916"/>
    </source>
</evidence>
<evidence type="ECO:0000256" key="1">
    <source>
        <dbReference type="ARBA" id="ARBA00004123"/>
    </source>
</evidence>
<evidence type="ECO:0000256" key="10">
    <source>
        <dbReference type="ARBA" id="ARBA00023163"/>
    </source>
</evidence>
<evidence type="ECO:0000256" key="9">
    <source>
        <dbReference type="ARBA" id="ARBA00023054"/>
    </source>
</evidence>
<dbReference type="OrthoDB" id="440324at2759"/>
<gene>
    <name evidence="14" type="ORF">HYQ45_018910</name>
</gene>
<evidence type="ECO:0000256" key="8">
    <source>
        <dbReference type="ARBA" id="ARBA00023015"/>
    </source>
</evidence>
<keyword evidence="6" id="KW-0378">Hydrolase</keyword>
<dbReference type="Proteomes" id="UP000689129">
    <property type="component" value="Unassembled WGS sequence"/>
</dbReference>
<keyword evidence="9" id="KW-0175">Coiled coil</keyword>
<proteinExistence type="inferred from homology"/>
<keyword evidence="8" id="KW-0805">Transcription regulation</keyword>
<comment type="similarity">
    <text evidence="3">Belongs to the EAF6 family.</text>
</comment>
<evidence type="ECO:0000256" key="2">
    <source>
        <dbReference type="ARBA" id="ARBA00010040"/>
    </source>
</evidence>
<evidence type="ECO:0000256" key="7">
    <source>
        <dbReference type="ARBA" id="ARBA00022853"/>
    </source>
</evidence>
<comment type="similarity">
    <text evidence="2">Belongs to the peptidase S9C family.</text>
</comment>
<keyword evidence="11" id="KW-0539">Nucleus</keyword>
<evidence type="ECO:0000256" key="12">
    <source>
        <dbReference type="ARBA" id="ARBA00032829"/>
    </source>
</evidence>
<keyword evidence="7" id="KW-0156">Chromatin regulator</keyword>
<name>A0A8I2ZPW5_VERLO</name>
<dbReference type="GO" id="GO:0004252">
    <property type="term" value="F:serine-type endopeptidase activity"/>
    <property type="evidence" value="ECO:0007669"/>
    <property type="project" value="TreeGrafter"/>
</dbReference>
<reference evidence="14" key="1">
    <citation type="journal article" date="2021" name="Mol. Plant Pathol.">
        <title>A 20-kb lineage-specific genomic region tames virulence in pathogenic amphidiploid Verticillium longisporum.</title>
        <authorList>
            <person name="Harting R."/>
            <person name="Starke J."/>
            <person name="Kusch H."/>
            <person name="Poggeler S."/>
            <person name="Maurus I."/>
            <person name="Schluter R."/>
            <person name="Landesfeind M."/>
            <person name="Bulla I."/>
            <person name="Nowrousian M."/>
            <person name="de Jonge R."/>
            <person name="Stahlhut G."/>
            <person name="Hoff K.J."/>
            <person name="Asshauer K.P."/>
            <person name="Thurmer A."/>
            <person name="Stanke M."/>
            <person name="Daniel R."/>
            <person name="Morgenstern B."/>
            <person name="Thomma B.P.H.J."/>
            <person name="Kronstad J.W."/>
            <person name="Braus-Stromeyer S.A."/>
            <person name="Braus G.H."/>
        </authorList>
    </citation>
    <scope>NUCLEOTIDE SEQUENCE</scope>
    <source>
        <strain evidence="14">Vl32</strain>
    </source>
</reference>
<evidence type="ECO:0000256" key="4">
    <source>
        <dbReference type="ARBA" id="ARBA00018504"/>
    </source>
</evidence>
<sequence length="214" mass="24153">MAENVAPTTGIAGATPSLQMYKQEQVKLKAMLEQRNQVARRLAAIESDIETKEAAYLDSTPHGNIIAGFDNYIKGTSGAGAQRRKQGNTEQHRVFSRSSISYRPGNWIQGNELGRKFKALVCHDGVFSTLNQWSTEELFFPLHDFGGPIWENRATYEKWDPATKLANWSTPQLVIHNELDYRLPISEGLAMFNVLQARGVPSRFLMFPDENHSR</sequence>
<dbReference type="GO" id="GO:0000123">
    <property type="term" value="C:histone acetyltransferase complex"/>
    <property type="evidence" value="ECO:0007669"/>
    <property type="project" value="InterPro"/>
</dbReference>
<evidence type="ECO:0000313" key="15">
    <source>
        <dbReference type="Proteomes" id="UP000689129"/>
    </source>
</evidence>
<accession>A0A8I2ZPW5</accession>
<dbReference type="Pfam" id="PF09340">
    <property type="entry name" value="NuA4"/>
    <property type="match status" value="1"/>
</dbReference>
<dbReference type="PANTHER" id="PTHR42776">
    <property type="entry name" value="SERINE PEPTIDASE S9 FAMILY MEMBER"/>
    <property type="match status" value="1"/>
</dbReference>